<keyword evidence="3" id="KW-1185">Reference proteome</keyword>
<name>A0ABV0YY77_9TELE</name>
<proteinExistence type="predicted"/>
<feature type="chain" id="PRO_5045846383" description="Secreted protein" evidence="1">
    <location>
        <begin position="22"/>
        <end position="112"/>
    </location>
</feature>
<feature type="signal peptide" evidence="1">
    <location>
        <begin position="1"/>
        <end position="21"/>
    </location>
</feature>
<sequence>MGSVSECTMSIVVCLYVGCEGVSVLCVRTRVGMCDCVRLGIGWLPLLDQFRPPIKCGAYFLPSTLTAGGWCRSPPVYLWFSVSGRFGVCRLTPGGCLPWPGPLGSVGPLLGE</sequence>
<dbReference type="Proteomes" id="UP001469553">
    <property type="component" value="Unassembled WGS sequence"/>
</dbReference>
<gene>
    <name evidence="2" type="ORF">AMECASPLE_009302</name>
</gene>
<evidence type="ECO:0000313" key="2">
    <source>
        <dbReference type="EMBL" id="MEQ2298825.1"/>
    </source>
</evidence>
<evidence type="ECO:0000313" key="3">
    <source>
        <dbReference type="Proteomes" id="UP001469553"/>
    </source>
</evidence>
<evidence type="ECO:0008006" key="4">
    <source>
        <dbReference type="Google" id="ProtNLM"/>
    </source>
</evidence>
<protein>
    <recommendedName>
        <fullName evidence="4">Secreted protein</fullName>
    </recommendedName>
</protein>
<evidence type="ECO:0000256" key="1">
    <source>
        <dbReference type="SAM" id="SignalP"/>
    </source>
</evidence>
<keyword evidence="1" id="KW-0732">Signal</keyword>
<comment type="caution">
    <text evidence="2">The sequence shown here is derived from an EMBL/GenBank/DDBJ whole genome shotgun (WGS) entry which is preliminary data.</text>
</comment>
<accession>A0ABV0YY77</accession>
<organism evidence="2 3">
    <name type="scientific">Ameca splendens</name>
    <dbReference type="NCBI Taxonomy" id="208324"/>
    <lineage>
        <taxon>Eukaryota</taxon>
        <taxon>Metazoa</taxon>
        <taxon>Chordata</taxon>
        <taxon>Craniata</taxon>
        <taxon>Vertebrata</taxon>
        <taxon>Euteleostomi</taxon>
        <taxon>Actinopterygii</taxon>
        <taxon>Neopterygii</taxon>
        <taxon>Teleostei</taxon>
        <taxon>Neoteleostei</taxon>
        <taxon>Acanthomorphata</taxon>
        <taxon>Ovalentaria</taxon>
        <taxon>Atherinomorphae</taxon>
        <taxon>Cyprinodontiformes</taxon>
        <taxon>Goodeidae</taxon>
        <taxon>Ameca</taxon>
    </lineage>
</organism>
<reference evidence="2 3" key="1">
    <citation type="submission" date="2021-06" db="EMBL/GenBank/DDBJ databases">
        <authorList>
            <person name="Palmer J.M."/>
        </authorList>
    </citation>
    <scope>NUCLEOTIDE SEQUENCE [LARGE SCALE GENOMIC DNA]</scope>
    <source>
        <strain evidence="2 3">AS_MEX2019</strain>
        <tissue evidence="2">Muscle</tissue>
    </source>
</reference>
<dbReference type="EMBL" id="JAHRIP010047541">
    <property type="protein sequence ID" value="MEQ2298825.1"/>
    <property type="molecule type" value="Genomic_DNA"/>
</dbReference>